<feature type="compositionally biased region" description="Basic and acidic residues" evidence="1">
    <location>
        <begin position="200"/>
        <end position="217"/>
    </location>
</feature>
<feature type="compositionally biased region" description="Basic and acidic residues" evidence="1">
    <location>
        <begin position="236"/>
        <end position="259"/>
    </location>
</feature>
<proteinExistence type="predicted"/>
<reference evidence="2 3" key="1">
    <citation type="journal article" date="2015" name="Genome Biol. Evol.">
        <title>Comparative Genomics of a Bacterivorous Green Alga Reveals Evolutionary Causalities and Consequences of Phago-Mixotrophic Mode of Nutrition.</title>
        <authorList>
            <person name="Burns J.A."/>
            <person name="Paasch A."/>
            <person name="Narechania A."/>
            <person name="Kim E."/>
        </authorList>
    </citation>
    <scope>NUCLEOTIDE SEQUENCE [LARGE SCALE GENOMIC DNA]</scope>
    <source>
        <strain evidence="2 3">PLY_AMNH</strain>
    </source>
</reference>
<name>A0AAE0EX99_9CHLO</name>
<keyword evidence="3" id="KW-1185">Reference proteome</keyword>
<dbReference type="AlphaFoldDB" id="A0AAE0EX99"/>
<dbReference type="Proteomes" id="UP001190700">
    <property type="component" value="Unassembled WGS sequence"/>
</dbReference>
<feature type="region of interest" description="Disordered" evidence="1">
    <location>
        <begin position="90"/>
        <end position="259"/>
    </location>
</feature>
<feature type="compositionally biased region" description="Polar residues" evidence="1">
    <location>
        <begin position="143"/>
        <end position="154"/>
    </location>
</feature>
<gene>
    <name evidence="2" type="ORF">CYMTET_46764</name>
</gene>
<accession>A0AAE0EX99</accession>
<sequence length="259" mass="30043">MGDTHQHDGYNCGIWVAKTALHWRQFHEEGNCGRHWESYLRQKTYADEDAQANILQFRARMQEMVLPVIERGNTDTGGPLEPGELVIRGTEDRQVGRTVAPSHFETKEDSEDEEELVRGNARGRPDSKTSRENTKKRRKSTTEEQANSWATTMDITVPTEGETRGRVRRQDATRQQPEEARETGTNSRPRKKTRKQPRKARTEREKEATEENADHAKNRTRNWQAQKKTKYAAQESRIEKFSRQKAVQQEEARRSQAAQ</sequence>
<evidence type="ECO:0000313" key="2">
    <source>
        <dbReference type="EMBL" id="KAK3243609.1"/>
    </source>
</evidence>
<organism evidence="2 3">
    <name type="scientific">Cymbomonas tetramitiformis</name>
    <dbReference type="NCBI Taxonomy" id="36881"/>
    <lineage>
        <taxon>Eukaryota</taxon>
        <taxon>Viridiplantae</taxon>
        <taxon>Chlorophyta</taxon>
        <taxon>Pyramimonadophyceae</taxon>
        <taxon>Pyramimonadales</taxon>
        <taxon>Pyramimonadaceae</taxon>
        <taxon>Cymbomonas</taxon>
    </lineage>
</organism>
<dbReference type="EMBL" id="LGRX02032755">
    <property type="protein sequence ID" value="KAK3243609.1"/>
    <property type="molecule type" value="Genomic_DNA"/>
</dbReference>
<feature type="compositionally biased region" description="Basic residues" evidence="1">
    <location>
        <begin position="188"/>
        <end position="199"/>
    </location>
</feature>
<evidence type="ECO:0000256" key="1">
    <source>
        <dbReference type="SAM" id="MobiDB-lite"/>
    </source>
</evidence>
<feature type="compositionally biased region" description="Basic and acidic residues" evidence="1">
    <location>
        <begin position="123"/>
        <end position="133"/>
    </location>
</feature>
<comment type="caution">
    <text evidence="2">The sequence shown here is derived from an EMBL/GenBank/DDBJ whole genome shotgun (WGS) entry which is preliminary data.</text>
</comment>
<protein>
    <submittedName>
        <fullName evidence="2">Uncharacterized protein</fullName>
    </submittedName>
</protein>
<evidence type="ECO:0000313" key="3">
    <source>
        <dbReference type="Proteomes" id="UP001190700"/>
    </source>
</evidence>
<feature type="compositionally biased region" description="Basic and acidic residues" evidence="1">
    <location>
        <begin position="161"/>
        <end position="182"/>
    </location>
</feature>